<name>A0A2A9NEL2_9AGAR</name>
<dbReference type="SUPFAM" id="SSF47095">
    <property type="entry name" value="HMG-box"/>
    <property type="match status" value="1"/>
</dbReference>
<protein>
    <recommendedName>
        <fullName evidence="5">HMG box domain-containing protein</fullName>
    </recommendedName>
</protein>
<dbReference type="GO" id="GO:0005634">
    <property type="term" value="C:nucleus"/>
    <property type="evidence" value="ECO:0007669"/>
    <property type="project" value="UniProtKB-UniRule"/>
</dbReference>
<organism evidence="6 7">
    <name type="scientific">Amanita thiersii Skay4041</name>
    <dbReference type="NCBI Taxonomy" id="703135"/>
    <lineage>
        <taxon>Eukaryota</taxon>
        <taxon>Fungi</taxon>
        <taxon>Dikarya</taxon>
        <taxon>Basidiomycota</taxon>
        <taxon>Agaricomycotina</taxon>
        <taxon>Agaricomycetes</taxon>
        <taxon>Agaricomycetidae</taxon>
        <taxon>Agaricales</taxon>
        <taxon>Pluteineae</taxon>
        <taxon>Amanitaceae</taxon>
        <taxon>Amanita</taxon>
    </lineage>
</organism>
<dbReference type="PROSITE" id="PS50118">
    <property type="entry name" value="HMG_BOX_2"/>
    <property type="match status" value="1"/>
</dbReference>
<dbReference type="PANTHER" id="PTHR45789:SF2">
    <property type="entry name" value="FI18025P1"/>
    <property type="match status" value="1"/>
</dbReference>
<dbReference type="EMBL" id="KZ302093">
    <property type="protein sequence ID" value="PFH47764.1"/>
    <property type="molecule type" value="Genomic_DNA"/>
</dbReference>
<sequence>AANVSFADTITPTSFEVPSSPLSDDSMPPLIELPPAEFHLFTPMSEPGFKRAPHSKKKPENHIPRPPNAFILFRSSFIKSQHVSAGVETNHSTLSKIIGMTWQNLPEDERQAWHAKAKIALDEHRRRFPKYTFRPTQNKVRCKGGGGQDAKRRVREVEPKDLKRCAKIAELLVEGKKGQELDLAIQEFDRHHIPEIVTRFETPITARTFRRSSSAPIPDTENSRKSQTFLPSSPVLSATNRKLPRASSNQPTRCSTPQGRLPIPDNEFGDLIAMNLKQEPSLDFSSFSFSNVNQPVSTFDCDPLSPLSPSQSCDDAFSTPVPVTIPTFPPFLMEDWTLPSPLTPCSP</sequence>
<feature type="non-terminal residue" evidence="6">
    <location>
        <position position="1"/>
    </location>
</feature>
<keyword evidence="7" id="KW-1185">Reference proteome</keyword>
<dbReference type="Gene3D" id="1.10.30.10">
    <property type="entry name" value="High mobility group box domain"/>
    <property type="match status" value="1"/>
</dbReference>
<evidence type="ECO:0000256" key="1">
    <source>
        <dbReference type="ARBA" id="ARBA00023125"/>
    </source>
</evidence>
<dbReference type="STRING" id="703135.A0A2A9NEL2"/>
<dbReference type="GO" id="GO:0000978">
    <property type="term" value="F:RNA polymerase II cis-regulatory region sequence-specific DNA binding"/>
    <property type="evidence" value="ECO:0007669"/>
    <property type="project" value="TreeGrafter"/>
</dbReference>
<evidence type="ECO:0000256" key="2">
    <source>
        <dbReference type="ARBA" id="ARBA00023242"/>
    </source>
</evidence>
<proteinExistence type="predicted"/>
<keyword evidence="1 3" id="KW-0238">DNA-binding</keyword>
<feature type="compositionally biased region" description="Polar residues" evidence="4">
    <location>
        <begin position="225"/>
        <end position="258"/>
    </location>
</feature>
<dbReference type="PANTHER" id="PTHR45789">
    <property type="entry name" value="FI18025P1"/>
    <property type="match status" value="1"/>
</dbReference>
<feature type="non-terminal residue" evidence="6">
    <location>
        <position position="347"/>
    </location>
</feature>
<evidence type="ECO:0000259" key="5">
    <source>
        <dbReference type="PROSITE" id="PS50118"/>
    </source>
</evidence>
<dbReference type="AlphaFoldDB" id="A0A2A9NEL2"/>
<feature type="region of interest" description="Disordered" evidence="4">
    <location>
        <begin position="209"/>
        <end position="262"/>
    </location>
</feature>
<dbReference type="OrthoDB" id="6247875at2759"/>
<evidence type="ECO:0000256" key="3">
    <source>
        <dbReference type="PROSITE-ProRule" id="PRU00267"/>
    </source>
</evidence>
<dbReference type="SMART" id="SM00398">
    <property type="entry name" value="HMG"/>
    <property type="match status" value="1"/>
</dbReference>
<dbReference type="InterPro" id="IPR051356">
    <property type="entry name" value="SOX/SOX-like_TF"/>
</dbReference>
<accession>A0A2A9NEL2</accession>
<evidence type="ECO:0000313" key="6">
    <source>
        <dbReference type="EMBL" id="PFH47764.1"/>
    </source>
</evidence>
<feature type="domain" description="HMG box" evidence="5">
    <location>
        <begin position="63"/>
        <end position="132"/>
    </location>
</feature>
<dbReference type="GO" id="GO:0000981">
    <property type="term" value="F:DNA-binding transcription factor activity, RNA polymerase II-specific"/>
    <property type="evidence" value="ECO:0007669"/>
    <property type="project" value="TreeGrafter"/>
</dbReference>
<dbReference type="Pfam" id="PF00505">
    <property type="entry name" value="HMG_box"/>
    <property type="match status" value="1"/>
</dbReference>
<dbReference type="InterPro" id="IPR009071">
    <property type="entry name" value="HMG_box_dom"/>
</dbReference>
<dbReference type="CDD" id="cd01389">
    <property type="entry name" value="HMG-box_ROX1-like"/>
    <property type="match status" value="1"/>
</dbReference>
<feature type="DNA-binding region" description="HMG box" evidence="3">
    <location>
        <begin position="63"/>
        <end position="132"/>
    </location>
</feature>
<gene>
    <name evidence="6" type="ORF">AMATHDRAFT_123355</name>
</gene>
<dbReference type="InterPro" id="IPR036910">
    <property type="entry name" value="HMG_box_dom_sf"/>
</dbReference>
<dbReference type="Proteomes" id="UP000242287">
    <property type="component" value="Unassembled WGS sequence"/>
</dbReference>
<keyword evidence="2 3" id="KW-0539">Nucleus</keyword>
<evidence type="ECO:0000313" key="7">
    <source>
        <dbReference type="Proteomes" id="UP000242287"/>
    </source>
</evidence>
<evidence type="ECO:0000256" key="4">
    <source>
        <dbReference type="SAM" id="MobiDB-lite"/>
    </source>
</evidence>
<reference evidence="6 7" key="1">
    <citation type="submission" date="2014-02" db="EMBL/GenBank/DDBJ databases">
        <title>Transposable element dynamics among asymbiotic and ectomycorrhizal Amanita fungi.</title>
        <authorList>
            <consortium name="DOE Joint Genome Institute"/>
            <person name="Hess J."/>
            <person name="Skrede I."/>
            <person name="Wolfe B."/>
            <person name="LaButti K."/>
            <person name="Ohm R.A."/>
            <person name="Grigoriev I.V."/>
            <person name="Pringle A."/>
        </authorList>
    </citation>
    <scope>NUCLEOTIDE SEQUENCE [LARGE SCALE GENOMIC DNA]</scope>
    <source>
        <strain evidence="6 7">SKay4041</strain>
    </source>
</reference>